<keyword evidence="3" id="KW-1185">Reference proteome</keyword>
<feature type="region of interest" description="Disordered" evidence="1">
    <location>
        <begin position="58"/>
        <end position="83"/>
    </location>
</feature>
<dbReference type="Proteomes" id="UP000799750">
    <property type="component" value="Unassembled WGS sequence"/>
</dbReference>
<accession>A0A6A6QUC3</accession>
<evidence type="ECO:0000313" key="3">
    <source>
        <dbReference type="Proteomes" id="UP000799750"/>
    </source>
</evidence>
<gene>
    <name evidence="2" type="ORF">BU16DRAFT_363396</name>
</gene>
<reference evidence="2" key="1">
    <citation type="journal article" date="2020" name="Stud. Mycol.">
        <title>101 Dothideomycetes genomes: a test case for predicting lifestyles and emergence of pathogens.</title>
        <authorList>
            <person name="Haridas S."/>
            <person name="Albert R."/>
            <person name="Binder M."/>
            <person name="Bloem J."/>
            <person name="Labutti K."/>
            <person name="Salamov A."/>
            <person name="Andreopoulos B."/>
            <person name="Baker S."/>
            <person name="Barry K."/>
            <person name="Bills G."/>
            <person name="Bluhm B."/>
            <person name="Cannon C."/>
            <person name="Castanera R."/>
            <person name="Culley D."/>
            <person name="Daum C."/>
            <person name="Ezra D."/>
            <person name="Gonzalez J."/>
            <person name="Henrissat B."/>
            <person name="Kuo A."/>
            <person name="Liang C."/>
            <person name="Lipzen A."/>
            <person name="Lutzoni F."/>
            <person name="Magnuson J."/>
            <person name="Mondo S."/>
            <person name="Nolan M."/>
            <person name="Ohm R."/>
            <person name="Pangilinan J."/>
            <person name="Park H.-J."/>
            <person name="Ramirez L."/>
            <person name="Alfaro M."/>
            <person name="Sun H."/>
            <person name="Tritt A."/>
            <person name="Yoshinaga Y."/>
            <person name="Zwiers L.-H."/>
            <person name="Turgeon B."/>
            <person name="Goodwin S."/>
            <person name="Spatafora J."/>
            <person name="Crous P."/>
            <person name="Grigoriev I."/>
        </authorList>
    </citation>
    <scope>NUCLEOTIDE SEQUENCE</scope>
    <source>
        <strain evidence="2">CBS 269.34</strain>
    </source>
</reference>
<feature type="region of interest" description="Disordered" evidence="1">
    <location>
        <begin position="105"/>
        <end position="154"/>
    </location>
</feature>
<feature type="compositionally biased region" description="Low complexity" evidence="1">
    <location>
        <begin position="126"/>
        <end position="138"/>
    </location>
</feature>
<feature type="compositionally biased region" description="Polar residues" evidence="1">
    <location>
        <begin position="142"/>
        <end position="154"/>
    </location>
</feature>
<evidence type="ECO:0000256" key="1">
    <source>
        <dbReference type="SAM" id="MobiDB-lite"/>
    </source>
</evidence>
<sequence>MKVGIRSITLINCLFVEWELRSLFHHVLPSQNMTEIYLCEYLTCQDYCARLMGPPERLPKQHKQYYRPHEKTTKATSEAIKQPQTRPRVISILFRLERFSDCKRNRQSVPSVSTATSRQATKSRPHQPTSSSTTQSRLSDTKQQTQTDLAPQTLSISESRRAIYLFLPEPQEANS</sequence>
<feature type="compositionally biased region" description="Polar residues" evidence="1">
    <location>
        <begin position="107"/>
        <end position="122"/>
    </location>
</feature>
<protein>
    <submittedName>
        <fullName evidence="2">Uncharacterized protein</fullName>
    </submittedName>
</protein>
<organism evidence="2 3">
    <name type="scientific">Lophium mytilinum</name>
    <dbReference type="NCBI Taxonomy" id="390894"/>
    <lineage>
        <taxon>Eukaryota</taxon>
        <taxon>Fungi</taxon>
        <taxon>Dikarya</taxon>
        <taxon>Ascomycota</taxon>
        <taxon>Pezizomycotina</taxon>
        <taxon>Dothideomycetes</taxon>
        <taxon>Pleosporomycetidae</taxon>
        <taxon>Mytilinidiales</taxon>
        <taxon>Mytilinidiaceae</taxon>
        <taxon>Lophium</taxon>
    </lineage>
</organism>
<dbReference type="AlphaFoldDB" id="A0A6A6QUC3"/>
<evidence type="ECO:0000313" key="2">
    <source>
        <dbReference type="EMBL" id="KAF2495995.1"/>
    </source>
</evidence>
<dbReference type="EMBL" id="MU004188">
    <property type="protein sequence ID" value="KAF2495995.1"/>
    <property type="molecule type" value="Genomic_DNA"/>
</dbReference>
<name>A0A6A6QUC3_9PEZI</name>
<proteinExistence type="predicted"/>